<protein>
    <recommendedName>
        <fullName evidence="4">DedA family protein</fullName>
    </recommendedName>
</protein>
<dbReference type="Proteomes" id="UP001501011">
    <property type="component" value="Unassembled WGS sequence"/>
</dbReference>
<evidence type="ECO:0008006" key="4">
    <source>
        <dbReference type="Google" id="ProtNLM"/>
    </source>
</evidence>
<evidence type="ECO:0000256" key="1">
    <source>
        <dbReference type="SAM" id="Phobius"/>
    </source>
</evidence>
<keyword evidence="3" id="KW-1185">Reference proteome</keyword>
<evidence type="ECO:0000313" key="3">
    <source>
        <dbReference type="Proteomes" id="UP001501011"/>
    </source>
</evidence>
<comment type="caution">
    <text evidence="2">The sequence shown here is derived from an EMBL/GenBank/DDBJ whole genome shotgun (WGS) entry which is preliminary data.</text>
</comment>
<feature type="transmembrane region" description="Helical" evidence="1">
    <location>
        <begin position="164"/>
        <end position="182"/>
    </location>
</feature>
<organism evidence="2 3">
    <name type="scientific">Kangiella marina</name>
    <dbReference type="NCBI Taxonomy" id="1079178"/>
    <lineage>
        <taxon>Bacteria</taxon>
        <taxon>Pseudomonadati</taxon>
        <taxon>Pseudomonadota</taxon>
        <taxon>Gammaproteobacteria</taxon>
        <taxon>Kangiellales</taxon>
        <taxon>Kangiellaceae</taxon>
        <taxon>Kangiella</taxon>
    </lineage>
</organism>
<dbReference type="EMBL" id="BAABFV010000001">
    <property type="protein sequence ID" value="GAA4357340.1"/>
    <property type="molecule type" value="Genomic_DNA"/>
</dbReference>
<reference evidence="3" key="1">
    <citation type="journal article" date="2019" name="Int. J. Syst. Evol. Microbiol.">
        <title>The Global Catalogue of Microorganisms (GCM) 10K type strain sequencing project: providing services to taxonomists for standard genome sequencing and annotation.</title>
        <authorList>
            <consortium name="The Broad Institute Genomics Platform"/>
            <consortium name="The Broad Institute Genome Sequencing Center for Infectious Disease"/>
            <person name="Wu L."/>
            <person name="Ma J."/>
        </authorList>
    </citation>
    <scope>NUCLEOTIDE SEQUENCE [LARGE SCALE GENOMIC DNA]</scope>
    <source>
        <strain evidence="3">JCM 17728</strain>
    </source>
</reference>
<accession>A0ABP8IFE2</accession>
<keyword evidence="1" id="KW-1133">Transmembrane helix</keyword>
<sequence>MSPYSRKAACGGWGFAEATLFFILPDVLLSYFALKRKVSLLPLIAWATVGAIIGGVLMYYWGTLSPETSWQWVERVPAINAELLYTVEQQLTSQGAVSIILGPFQGLPYKTYAVQAYDAGISLEVFVVISIIARVMRFMLIGYVARGISHLLKRRFGFEQRGCVMTWGLVWFGVYLAYFSAFPS</sequence>
<proteinExistence type="predicted"/>
<feature type="transmembrane region" description="Helical" evidence="1">
    <location>
        <begin position="12"/>
        <end position="33"/>
    </location>
</feature>
<feature type="transmembrane region" description="Helical" evidence="1">
    <location>
        <begin position="40"/>
        <end position="61"/>
    </location>
</feature>
<keyword evidence="1" id="KW-0812">Transmembrane</keyword>
<gene>
    <name evidence="2" type="ORF">GCM10023151_06240</name>
</gene>
<evidence type="ECO:0000313" key="2">
    <source>
        <dbReference type="EMBL" id="GAA4357340.1"/>
    </source>
</evidence>
<keyword evidence="1" id="KW-0472">Membrane</keyword>
<dbReference type="RefSeq" id="WP_345291739.1">
    <property type="nucleotide sequence ID" value="NZ_BAABFV010000001.1"/>
</dbReference>
<name>A0ABP8IFE2_9GAMM</name>